<evidence type="ECO:0000313" key="3">
    <source>
        <dbReference type="Proteomes" id="UP001253545"/>
    </source>
</evidence>
<evidence type="ECO:0000256" key="1">
    <source>
        <dbReference type="SAM" id="SignalP"/>
    </source>
</evidence>
<keyword evidence="1" id="KW-0732">Signal</keyword>
<keyword evidence="3" id="KW-1185">Reference proteome</keyword>
<dbReference type="RefSeq" id="WP_311367045.1">
    <property type="nucleotide sequence ID" value="NZ_JAVRHX010000001.1"/>
</dbReference>
<accession>A0ABU2ZLN4</accession>
<reference evidence="2 3" key="1">
    <citation type="submission" date="2023-09" db="EMBL/GenBank/DDBJ databases">
        <authorList>
            <person name="Rey-Velasco X."/>
        </authorList>
    </citation>
    <scope>NUCLEOTIDE SEQUENCE [LARGE SCALE GENOMIC DNA]</scope>
    <source>
        <strain evidence="2 3">P117</strain>
    </source>
</reference>
<organism evidence="2 3">
    <name type="scientific">Glaciecola petra</name>
    <dbReference type="NCBI Taxonomy" id="3075602"/>
    <lineage>
        <taxon>Bacteria</taxon>
        <taxon>Pseudomonadati</taxon>
        <taxon>Pseudomonadota</taxon>
        <taxon>Gammaproteobacteria</taxon>
        <taxon>Alteromonadales</taxon>
        <taxon>Alteromonadaceae</taxon>
        <taxon>Glaciecola</taxon>
    </lineage>
</organism>
<feature type="signal peptide" evidence="1">
    <location>
        <begin position="1"/>
        <end position="22"/>
    </location>
</feature>
<name>A0ABU2ZLN4_9ALTE</name>
<evidence type="ECO:0000313" key="2">
    <source>
        <dbReference type="EMBL" id="MDT0593536.1"/>
    </source>
</evidence>
<dbReference type="Proteomes" id="UP001253545">
    <property type="component" value="Unassembled WGS sequence"/>
</dbReference>
<feature type="chain" id="PRO_5046235916" evidence="1">
    <location>
        <begin position="23"/>
        <end position="153"/>
    </location>
</feature>
<dbReference type="EMBL" id="JAVRHX010000001">
    <property type="protein sequence ID" value="MDT0593536.1"/>
    <property type="molecule type" value="Genomic_DNA"/>
</dbReference>
<gene>
    <name evidence="2" type="ORF">RM552_01600</name>
</gene>
<sequence>MKYLSSLLLLVSVMFCCNKASANAGEIIDFLDMNENALVTFENQHSLLHMLVNQAEANPPLVNEIALIRQQENSLLPELSLFTALDQKMFDQTRAPLLIALGLNWRMNNNWKAHATLQTIGESVWLPQVTVPRFITQDAENWTVAAVEITYTF</sequence>
<comment type="caution">
    <text evidence="2">The sequence shown here is derived from an EMBL/GenBank/DDBJ whole genome shotgun (WGS) entry which is preliminary data.</text>
</comment>
<proteinExistence type="predicted"/>
<protein>
    <submittedName>
        <fullName evidence="2">Uncharacterized protein</fullName>
    </submittedName>
</protein>